<evidence type="ECO:0000313" key="5">
    <source>
        <dbReference type="EMBL" id="KAJ3783710.1"/>
    </source>
</evidence>
<evidence type="ECO:0000256" key="3">
    <source>
        <dbReference type="SAM" id="MobiDB-lite"/>
    </source>
</evidence>
<dbReference type="GO" id="GO:0003677">
    <property type="term" value="F:DNA binding"/>
    <property type="evidence" value="ECO:0007669"/>
    <property type="project" value="InterPro"/>
</dbReference>
<keyword evidence="1" id="KW-0479">Metal-binding</keyword>
<dbReference type="AlphaFoldDB" id="A0AA38NP94"/>
<dbReference type="SUPFAM" id="SSF57701">
    <property type="entry name" value="Zn2/Cys6 DNA-binding domain"/>
    <property type="match status" value="1"/>
</dbReference>
<dbReference type="CDD" id="cd12148">
    <property type="entry name" value="fungal_TF_MHR"/>
    <property type="match status" value="1"/>
</dbReference>
<feature type="compositionally biased region" description="Basic and acidic residues" evidence="3">
    <location>
        <begin position="626"/>
        <end position="646"/>
    </location>
</feature>
<dbReference type="Gene3D" id="4.10.240.10">
    <property type="entry name" value="Zn(2)-C6 fungal-type DNA-binding domain"/>
    <property type="match status" value="1"/>
</dbReference>
<dbReference type="InterPro" id="IPR050987">
    <property type="entry name" value="AtrR-like"/>
</dbReference>
<sequence>MANATTSGNVSSKRRRTPGSCDLCKKRKIKCDSGGMAGQRCTNCMNAGAECTHVELTKNLGSAKGYVSGLEQRLEKMETLLQKLLPGVDITKELENGIDCPHDEAEELPRNDASLSMRIENLTLDPNRKRFFGRSSGLYLVETALHHKQHHVGESYAEPPGILNQRRESVWDPKDWQMRYLQYPQPQYEFPPDDLLPSLVDLYFENVNIVLPLLHRPTFESAIAEGVHRNDPFFGGTVLLVCALAAKYSEDPRVFSEGPEVPASAGWHYYVQVPIVRTHLQLSAKPSLHEIQCYALSVVYIKATTEQGQNDIRIISAASRHVYAFNRLRLAQDVGAHRTRNLPHPNVMDELWKRAFFLLLTHERSIGSFAGRPSSIHEEEYDVDFPVDCDDEYWDQPNLDSNFKQPAGIPSKVSYFIHYLKLMDILAYTMRAIYPIRQTKSISGRPIIKPTQLLIAELDSLLNQWLDAVPVHLKWDPNRRGPFFKQSAMLYSNYYNLQCFIHRPFIPMPQHPSSSSFPSLAMCVTAARACSHVAMAMVQQNVVLPFPHSSMCFFTAAVVLLLSTWTRRHSGVTSANIDAISGVDACLKTFKMCETRWPSAGRFWDMITDMARVGETVPVTNNKRPRSSEDLHGQEQRSSIDNDQNRRSPSSYLVFHDPRDPIHSPHNFGPQSKFGNEAIQSFDLGSFLNTTTSQGSSPEDSVVYTPRNLFEDPFSTLGPPNFTMSNACLNESTSVGADSTSQPEVDFDFDAFLASLPNSMDDATLSMWSATPPGYEADDWKVYLSNLQGTGVLDGIVNQQTW</sequence>
<dbReference type="GO" id="GO:0000981">
    <property type="term" value="F:DNA-binding transcription factor activity, RNA polymerase II-specific"/>
    <property type="evidence" value="ECO:0007669"/>
    <property type="project" value="InterPro"/>
</dbReference>
<dbReference type="Pfam" id="PF04082">
    <property type="entry name" value="Fungal_trans"/>
    <property type="match status" value="1"/>
</dbReference>
<evidence type="ECO:0000256" key="2">
    <source>
        <dbReference type="ARBA" id="ARBA00023242"/>
    </source>
</evidence>
<feature type="region of interest" description="Disordered" evidence="3">
    <location>
        <begin position="616"/>
        <end position="675"/>
    </location>
</feature>
<gene>
    <name evidence="5" type="ORF">GGU10DRAFT_403814</name>
</gene>
<dbReference type="InterPro" id="IPR007219">
    <property type="entry name" value="XnlR_reg_dom"/>
</dbReference>
<keyword evidence="2" id="KW-0539">Nucleus</keyword>
<dbReference type="EMBL" id="MU793407">
    <property type="protein sequence ID" value="KAJ3783710.1"/>
    <property type="molecule type" value="Genomic_DNA"/>
</dbReference>
<evidence type="ECO:0000256" key="1">
    <source>
        <dbReference type="ARBA" id="ARBA00022723"/>
    </source>
</evidence>
<dbReference type="InterPro" id="IPR001138">
    <property type="entry name" value="Zn2Cys6_DnaBD"/>
</dbReference>
<dbReference type="GO" id="GO:0008270">
    <property type="term" value="F:zinc ion binding"/>
    <property type="evidence" value="ECO:0007669"/>
    <property type="project" value="InterPro"/>
</dbReference>
<keyword evidence="6" id="KW-1185">Reference proteome</keyword>
<organism evidence="5 6">
    <name type="scientific">Lentinula aff. detonsa</name>
    <dbReference type="NCBI Taxonomy" id="2804958"/>
    <lineage>
        <taxon>Eukaryota</taxon>
        <taxon>Fungi</taxon>
        <taxon>Dikarya</taxon>
        <taxon>Basidiomycota</taxon>
        <taxon>Agaricomycotina</taxon>
        <taxon>Agaricomycetes</taxon>
        <taxon>Agaricomycetidae</taxon>
        <taxon>Agaricales</taxon>
        <taxon>Marasmiineae</taxon>
        <taxon>Omphalotaceae</taxon>
        <taxon>Lentinula</taxon>
    </lineage>
</organism>
<name>A0AA38NP94_9AGAR</name>
<dbReference type="GO" id="GO:0006351">
    <property type="term" value="P:DNA-templated transcription"/>
    <property type="evidence" value="ECO:0007669"/>
    <property type="project" value="InterPro"/>
</dbReference>
<dbReference type="PROSITE" id="PS00463">
    <property type="entry name" value="ZN2_CY6_FUNGAL_1"/>
    <property type="match status" value="1"/>
</dbReference>
<evidence type="ECO:0000313" key="6">
    <source>
        <dbReference type="Proteomes" id="UP001163798"/>
    </source>
</evidence>
<feature type="domain" description="Zn(2)-C6 fungal-type" evidence="4">
    <location>
        <begin position="20"/>
        <end position="53"/>
    </location>
</feature>
<proteinExistence type="predicted"/>
<dbReference type="SMART" id="SM00066">
    <property type="entry name" value="GAL4"/>
    <property type="match status" value="1"/>
</dbReference>
<dbReference type="Pfam" id="PF00172">
    <property type="entry name" value="Zn_clus"/>
    <property type="match status" value="1"/>
</dbReference>
<dbReference type="CDD" id="cd00067">
    <property type="entry name" value="GAL4"/>
    <property type="match status" value="1"/>
</dbReference>
<dbReference type="PANTHER" id="PTHR46910:SF38">
    <property type="entry name" value="ZN(2)-C6 FUNGAL-TYPE DOMAIN-CONTAINING PROTEIN"/>
    <property type="match status" value="1"/>
</dbReference>
<dbReference type="InterPro" id="IPR036864">
    <property type="entry name" value="Zn2-C6_fun-type_DNA-bd_sf"/>
</dbReference>
<dbReference type="PANTHER" id="PTHR46910">
    <property type="entry name" value="TRANSCRIPTION FACTOR PDR1"/>
    <property type="match status" value="1"/>
</dbReference>
<accession>A0AA38NP94</accession>
<comment type="caution">
    <text evidence="5">The sequence shown here is derived from an EMBL/GenBank/DDBJ whole genome shotgun (WGS) entry which is preliminary data.</text>
</comment>
<dbReference type="Proteomes" id="UP001163798">
    <property type="component" value="Unassembled WGS sequence"/>
</dbReference>
<protein>
    <submittedName>
        <fullName evidence="5">Fungal-specific transcription factor</fullName>
    </submittedName>
</protein>
<reference evidence="5" key="1">
    <citation type="submission" date="2022-08" db="EMBL/GenBank/DDBJ databases">
        <authorList>
            <consortium name="DOE Joint Genome Institute"/>
            <person name="Min B."/>
            <person name="Riley R."/>
            <person name="Sierra-Patev S."/>
            <person name="Naranjo-Ortiz M."/>
            <person name="Looney B."/>
            <person name="Konkel Z."/>
            <person name="Slot J.C."/>
            <person name="Sakamoto Y."/>
            <person name="Steenwyk J.L."/>
            <person name="Rokas A."/>
            <person name="Carro J."/>
            <person name="Camarero S."/>
            <person name="Ferreira P."/>
            <person name="Molpeceres G."/>
            <person name="Ruiz-Duenas F.J."/>
            <person name="Serrano A."/>
            <person name="Henrissat B."/>
            <person name="Drula E."/>
            <person name="Hughes K.W."/>
            <person name="Mata J.L."/>
            <person name="Ishikawa N.K."/>
            <person name="Vargas-Isla R."/>
            <person name="Ushijima S."/>
            <person name="Smith C.A."/>
            <person name="Ahrendt S."/>
            <person name="Andreopoulos W."/>
            <person name="He G."/>
            <person name="Labutti K."/>
            <person name="Lipzen A."/>
            <person name="Ng V."/>
            <person name="Sandor L."/>
            <person name="Barry K."/>
            <person name="Martinez A.T."/>
            <person name="Xiao Y."/>
            <person name="Gibbons J.G."/>
            <person name="Terashima K."/>
            <person name="Hibbett D.S."/>
            <person name="Grigoriev I.V."/>
        </authorList>
    </citation>
    <scope>NUCLEOTIDE SEQUENCE</scope>
    <source>
        <strain evidence="5">TFB10291</strain>
    </source>
</reference>
<evidence type="ECO:0000259" key="4">
    <source>
        <dbReference type="PROSITE" id="PS50048"/>
    </source>
</evidence>
<dbReference type="PROSITE" id="PS50048">
    <property type="entry name" value="ZN2_CY6_FUNGAL_2"/>
    <property type="match status" value="1"/>
</dbReference>